<evidence type="ECO:0000313" key="2">
    <source>
        <dbReference type="Proteomes" id="UP000198854"/>
    </source>
</evidence>
<dbReference type="AlphaFoldDB" id="A0A1G8HUM0"/>
<accession>A0A1G8HUM0</accession>
<dbReference type="STRING" id="861298.SAMN04488136_16410"/>
<dbReference type="OrthoDB" id="9793802at2"/>
<sequence length="337" mass="36791">MKRFPHLAQLPEPTLLSTPDFSSLYTSVKAELLSALETIAPDDVDAVSETLDNNAEILTKFTQAFGIILQNHYRRWNESAKQMFAMYASEDDMVDMIVSDMGLERLTLEEGDPTAFPPVEAVMESNEQLLTRYYLSMFALSSTGTRNGYRFHALTPGAAPEIDIESPDDNTVVVTYTFSDSDFAGQAKDARFVNGGAGTGIVNGYLLAHEGDGTPSDELLSGTLAYLKSDSVAQETDTLNLYKATITKWTLDATVYIPNGPDIDVIQNAADLAAAKYGSEQHRLEGEIDRSMIDHILLKATNGSGIRVVINSPAESIQCDHTGAPYLDSINIKVETE</sequence>
<dbReference type="Proteomes" id="UP000198854">
    <property type="component" value="Unassembled WGS sequence"/>
</dbReference>
<name>A0A1G8HUM0_9VIBR</name>
<dbReference type="EMBL" id="FNDD01000064">
    <property type="protein sequence ID" value="SDI10349.1"/>
    <property type="molecule type" value="Genomic_DNA"/>
</dbReference>
<reference evidence="1 2" key="1">
    <citation type="submission" date="2016-10" db="EMBL/GenBank/DDBJ databases">
        <authorList>
            <person name="de Groot N.N."/>
        </authorList>
    </citation>
    <scope>NUCLEOTIDE SEQUENCE [LARGE SCALE GENOMIC DNA]</scope>
    <source>
        <strain evidence="1 2">CGMCC 1.10228</strain>
    </source>
</reference>
<keyword evidence="2" id="KW-1185">Reference proteome</keyword>
<proteinExistence type="predicted"/>
<protein>
    <submittedName>
        <fullName evidence="1">Phage-related baseplate assembly protein</fullName>
    </submittedName>
</protein>
<dbReference type="RefSeq" id="WP_093279556.1">
    <property type="nucleotide sequence ID" value="NZ_FNDD01000064.1"/>
</dbReference>
<gene>
    <name evidence="1" type="ORF">SAMN04488136_16410</name>
</gene>
<dbReference type="PIRSF" id="PIRSF020481">
    <property type="entry name" value="BAP"/>
    <property type="match status" value="1"/>
</dbReference>
<evidence type="ECO:0000313" key="1">
    <source>
        <dbReference type="EMBL" id="SDI10349.1"/>
    </source>
</evidence>
<dbReference type="InterPro" id="IPR014507">
    <property type="entry name" value="Baseplate_assembly_J_pred"/>
</dbReference>
<organism evidence="1 2">
    <name type="scientific">Vibrio xiamenensis</name>
    <dbReference type="NCBI Taxonomy" id="861298"/>
    <lineage>
        <taxon>Bacteria</taxon>
        <taxon>Pseudomonadati</taxon>
        <taxon>Pseudomonadota</taxon>
        <taxon>Gammaproteobacteria</taxon>
        <taxon>Vibrionales</taxon>
        <taxon>Vibrionaceae</taxon>
        <taxon>Vibrio</taxon>
    </lineage>
</organism>